<keyword evidence="4" id="KW-1185">Reference proteome</keyword>
<feature type="repeat" description="TPR" evidence="1">
    <location>
        <begin position="399"/>
        <end position="432"/>
    </location>
</feature>
<evidence type="ECO:0000256" key="1">
    <source>
        <dbReference type="PROSITE-ProRule" id="PRU00339"/>
    </source>
</evidence>
<name>A0A1G8J588_9RHOB</name>
<dbReference type="PROSITE" id="PS50005">
    <property type="entry name" value="TPR"/>
    <property type="match status" value="1"/>
</dbReference>
<sequence>MAGKARGTLRGMVAALALLAPVPVAADGLAGAYLAARQASFTGDFKAAAQYYAQAATHDPTNTEIIERATYAHIGLGEIDAATALADRLTERGVRSQIGTMAQVATMARDEDYAAILASLKGENSIGPLVDGLVIAWAELGGGNMDAARAAFDAVAQDRGLAGFAAYHKAMALASVGDFGGAEAIFASSQTGGMQLTRRGIMARAEILSQLGQPEQAADLIEEAFGQVLDPELRALHDRLASGEALPFSGVRSPRDGIAEVFYTLAGALADEADEDFTLLYARIADFLRPDNAGAILMTADLLDQLGQYDLAATTYRRVPREDPNYHIAEMGRADALRAEDKMDAAVEVLEQLAETHGNQPAVHSALGDLLRQLERYDAAVAAYDRALGAFERPDPAQWFLYYARGISKERLDDWPAAEADFREALELNPDQPQVLNYLGYSLVEHQQNLDEALAMIERAVAAQPQAGYIVDSLGWALYRLGRYDEAVGHMERAAELMAVDPVVNDHLGDVYWAVGRHTEARFQWQRALSFVDWEEASEELDPDRIRRKLEVGLDQVLSEEGAPPLKVANDVH</sequence>
<dbReference type="PANTHER" id="PTHR12558">
    <property type="entry name" value="CELL DIVISION CYCLE 16,23,27"/>
    <property type="match status" value="1"/>
</dbReference>
<dbReference type="Proteomes" id="UP000199093">
    <property type="component" value="Unassembled WGS sequence"/>
</dbReference>
<dbReference type="SMART" id="SM00028">
    <property type="entry name" value="TPR"/>
    <property type="match status" value="6"/>
</dbReference>
<reference evidence="3 4" key="1">
    <citation type="submission" date="2016-10" db="EMBL/GenBank/DDBJ databases">
        <authorList>
            <person name="de Groot N.N."/>
        </authorList>
    </citation>
    <scope>NUCLEOTIDE SEQUENCE [LARGE SCALE GENOMIC DNA]</scope>
    <source>
        <strain evidence="3 4">DSM 26424</strain>
    </source>
</reference>
<dbReference type="Gene3D" id="1.25.40.10">
    <property type="entry name" value="Tetratricopeptide repeat domain"/>
    <property type="match status" value="3"/>
</dbReference>
<accession>A0A1G8J588</accession>
<dbReference type="InterPro" id="IPR011990">
    <property type="entry name" value="TPR-like_helical_dom_sf"/>
</dbReference>
<dbReference type="OrthoDB" id="9766710at2"/>
<dbReference type="Pfam" id="PF13432">
    <property type="entry name" value="TPR_16"/>
    <property type="match status" value="3"/>
</dbReference>
<keyword evidence="1" id="KW-0802">TPR repeat</keyword>
<evidence type="ECO:0000256" key="2">
    <source>
        <dbReference type="SAM" id="SignalP"/>
    </source>
</evidence>
<feature type="chain" id="PRO_5011730019" evidence="2">
    <location>
        <begin position="27"/>
        <end position="573"/>
    </location>
</feature>
<keyword evidence="2" id="KW-0732">Signal</keyword>
<dbReference type="Pfam" id="PF14559">
    <property type="entry name" value="TPR_19"/>
    <property type="match status" value="1"/>
</dbReference>
<dbReference type="EMBL" id="FNEJ01000002">
    <property type="protein sequence ID" value="SDI25800.1"/>
    <property type="molecule type" value="Genomic_DNA"/>
</dbReference>
<dbReference type="Pfam" id="PF13181">
    <property type="entry name" value="TPR_8"/>
    <property type="match status" value="1"/>
</dbReference>
<protein>
    <submittedName>
        <fullName evidence="3">Flp pilus assembly protein TadD, contains TPR repeats</fullName>
    </submittedName>
</protein>
<dbReference type="PANTHER" id="PTHR12558:SF13">
    <property type="entry name" value="CELL DIVISION CYCLE PROTEIN 27 HOMOLOG"/>
    <property type="match status" value="1"/>
</dbReference>
<dbReference type="AlphaFoldDB" id="A0A1G8J588"/>
<evidence type="ECO:0000313" key="3">
    <source>
        <dbReference type="EMBL" id="SDI25800.1"/>
    </source>
</evidence>
<proteinExistence type="predicted"/>
<dbReference type="InterPro" id="IPR019734">
    <property type="entry name" value="TPR_rpt"/>
</dbReference>
<feature type="signal peptide" evidence="2">
    <location>
        <begin position="1"/>
        <end position="26"/>
    </location>
</feature>
<evidence type="ECO:0000313" key="4">
    <source>
        <dbReference type="Proteomes" id="UP000199093"/>
    </source>
</evidence>
<organism evidence="3 4">
    <name type="scientific">Salipiger marinus</name>
    <dbReference type="NCBI Taxonomy" id="555512"/>
    <lineage>
        <taxon>Bacteria</taxon>
        <taxon>Pseudomonadati</taxon>
        <taxon>Pseudomonadota</taxon>
        <taxon>Alphaproteobacteria</taxon>
        <taxon>Rhodobacterales</taxon>
        <taxon>Roseobacteraceae</taxon>
        <taxon>Salipiger</taxon>
    </lineage>
</organism>
<dbReference type="SUPFAM" id="SSF48452">
    <property type="entry name" value="TPR-like"/>
    <property type="match status" value="3"/>
</dbReference>
<dbReference type="RefSeq" id="WP_089843887.1">
    <property type="nucleotide sequence ID" value="NZ_FNEJ01000002.1"/>
</dbReference>
<dbReference type="STRING" id="555512.SAMN04487993_1002304"/>
<gene>
    <name evidence="3" type="ORF">SAMN04487993_1002304</name>
</gene>